<proteinExistence type="predicted"/>
<accession>A0ABP7FS26</accession>
<gene>
    <name evidence="3" type="ORF">GCM10022422_32950</name>
</gene>
<dbReference type="InterPro" id="IPR025139">
    <property type="entry name" value="DUF4062"/>
</dbReference>
<comment type="caution">
    <text evidence="3">The sequence shown here is derived from an EMBL/GenBank/DDBJ whole genome shotgun (WGS) entry which is preliminary data.</text>
</comment>
<feature type="coiled-coil region" evidence="1">
    <location>
        <begin position="242"/>
        <end position="276"/>
    </location>
</feature>
<evidence type="ECO:0000256" key="1">
    <source>
        <dbReference type="SAM" id="Coils"/>
    </source>
</evidence>
<evidence type="ECO:0000313" key="4">
    <source>
        <dbReference type="Proteomes" id="UP001501367"/>
    </source>
</evidence>
<organism evidence="3 4">
    <name type="scientific">Flavobacterium ginsengisoli</name>
    <dbReference type="NCBI Taxonomy" id="871694"/>
    <lineage>
        <taxon>Bacteria</taxon>
        <taxon>Pseudomonadati</taxon>
        <taxon>Bacteroidota</taxon>
        <taxon>Flavobacteriia</taxon>
        <taxon>Flavobacteriales</taxon>
        <taxon>Flavobacteriaceae</taxon>
        <taxon>Flavobacterium</taxon>
    </lineage>
</organism>
<protein>
    <recommendedName>
        <fullName evidence="2">DUF4062 domain-containing protein</fullName>
    </recommendedName>
</protein>
<dbReference type="EMBL" id="BAABDT010000006">
    <property type="protein sequence ID" value="GAA3746081.1"/>
    <property type="molecule type" value="Genomic_DNA"/>
</dbReference>
<evidence type="ECO:0000259" key="2">
    <source>
        <dbReference type="Pfam" id="PF13271"/>
    </source>
</evidence>
<evidence type="ECO:0000313" key="3">
    <source>
        <dbReference type="EMBL" id="GAA3746081.1"/>
    </source>
</evidence>
<dbReference type="RefSeq" id="WP_278021130.1">
    <property type="nucleotide sequence ID" value="NZ_BAABDT010000006.1"/>
</dbReference>
<keyword evidence="1" id="KW-0175">Coiled coil</keyword>
<feature type="domain" description="DUF4062" evidence="2">
    <location>
        <begin position="12"/>
        <end position="106"/>
    </location>
</feature>
<dbReference type="Pfam" id="PF13271">
    <property type="entry name" value="DUF4062"/>
    <property type="match status" value="1"/>
</dbReference>
<name>A0ABP7FS26_9FLAO</name>
<keyword evidence="4" id="KW-1185">Reference proteome</keyword>
<dbReference type="Proteomes" id="UP001501367">
    <property type="component" value="Unassembled WGS sequence"/>
</dbReference>
<sequence>MTITSSEYGFPIFISSTDYNLIDLRAELAQYLTDLGYKPILSSSDGFHDNSPELEPWESCLQVLQSTYVMVLVIDGKYGEKFEWKNFASIIGERNVSPTHAEYLFAHKTKMRMLVFIRKELMTYYQIYRTTLKNLKGDKEKVKENLSLSLPKHIAFETLEFIQEVKTSSPIPWIKQFENVTEIKREIQKKMLNELAELFLFKNKHLESVIRIFSTILYDLPENKRKETLEKIGTTKELIVEIETQTKLISDLKKEKDKLQIQLTKTSEDLEKAQNNKDKQTIGLQEKVKNLTKELGNIGTRIISHEINNANYLITGTTTPYSSSLELLKTPTDTITGITNGIYLSSLGLNPSYTIPKVCDKCKTNTSLTNSIVLNTLKTCPSCSKKLCENCFNGTGTISFGAIYTECADCRNNNGLILKGTKIK</sequence>
<reference evidence="4" key="1">
    <citation type="journal article" date="2019" name="Int. J. Syst. Evol. Microbiol.">
        <title>The Global Catalogue of Microorganisms (GCM) 10K type strain sequencing project: providing services to taxonomists for standard genome sequencing and annotation.</title>
        <authorList>
            <consortium name="The Broad Institute Genomics Platform"/>
            <consortium name="The Broad Institute Genome Sequencing Center for Infectious Disease"/>
            <person name="Wu L."/>
            <person name="Ma J."/>
        </authorList>
    </citation>
    <scope>NUCLEOTIDE SEQUENCE [LARGE SCALE GENOMIC DNA]</scope>
    <source>
        <strain evidence="4">JCM 17336</strain>
    </source>
</reference>